<accession>A0ABT9PF62</accession>
<dbReference type="EMBL" id="JAUSQZ010000001">
    <property type="protein sequence ID" value="MDP9831121.1"/>
    <property type="molecule type" value="Genomic_DNA"/>
</dbReference>
<evidence type="ECO:0000313" key="3">
    <source>
        <dbReference type="EMBL" id="MDP9831121.1"/>
    </source>
</evidence>
<reference evidence="3 4" key="1">
    <citation type="submission" date="2023-07" db="EMBL/GenBank/DDBJ databases">
        <title>Sequencing the genomes of 1000 actinobacteria strains.</title>
        <authorList>
            <person name="Klenk H.-P."/>
        </authorList>
    </citation>
    <scope>NUCLEOTIDE SEQUENCE [LARGE SCALE GENOMIC DNA]</scope>
    <source>
        <strain evidence="3 4">DSM 44388</strain>
    </source>
</reference>
<dbReference type="SUPFAM" id="SSF54631">
    <property type="entry name" value="CBS-domain pair"/>
    <property type="match status" value="1"/>
</dbReference>
<dbReference type="Gene3D" id="3.10.580.10">
    <property type="entry name" value="CBS-domain"/>
    <property type="match status" value="1"/>
</dbReference>
<sequence>MRPLRGWRVRETLLCIMNEHLTTRRSLTGTVGDLVVRHPKTLPAGITVGQARAAFGDHVHMLLLTEHGVLRGTLVREDLTGDAGSPALDRARLEGRTIPADVPADQARELLVRRGARRLAVVDDTGHLLGLLCLKRRLHGFCSDADVEARAADPHRTP</sequence>
<evidence type="ECO:0000256" key="1">
    <source>
        <dbReference type="PROSITE-ProRule" id="PRU00703"/>
    </source>
</evidence>
<organism evidence="3 4">
    <name type="scientific">Kineosporia succinea</name>
    <dbReference type="NCBI Taxonomy" id="84632"/>
    <lineage>
        <taxon>Bacteria</taxon>
        <taxon>Bacillati</taxon>
        <taxon>Actinomycetota</taxon>
        <taxon>Actinomycetes</taxon>
        <taxon>Kineosporiales</taxon>
        <taxon>Kineosporiaceae</taxon>
        <taxon>Kineosporia</taxon>
    </lineage>
</organism>
<gene>
    <name evidence="3" type="ORF">J2S57_006870</name>
</gene>
<name>A0ABT9PF62_9ACTN</name>
<evidence type="ECO:0000259" key="2">
    <source>
        <dbReference type="PROSITE" id="PS51371"/>
    </source>
</evidence>
<evidence type="ECO:0000313" key="4">
    <source>
        <dbReference type="Proteomes" id="UP001235712"/>
    </source>
</evidence>
<dbReference type="InterPro" id="IPR046342">
    <property type="entry name" value="CBS_dom_sf"/>
</dbReference>
<comment type="caution">
    <text evidence="3">The sequence shown here is derived from an EMBL/GenBank/DDBJ whole genome shotgun (WGS) entry which is preliminary data.</text>
</comment>
<dbReference type="PROSITE" id="PS51371">
    <property type="entry name" value="CBS"/>
    <property type="match status" value="1"/>
</dbReference>
<dbReference type="Proteomes" id="UP001235712">
    <property type="component" value="Unassembled WGS sequence"/>
</dbReference>
<protein>
    <submittedName>
        <fullName evidence="3">CBS domain-containing protein</fullName>
    </submittedName>
</protein>
<proteinExistence type="predicted"/>
<keyword evidence="4" id="KW-1185">Reference proteome</keyword>
<dbReference type="InterPro" id="IPR000644">
    <property type="entry name" value="CBS_dom"/>
</dbReference>
<keyword evidence="1" id="KW-0129">CBS domain</keyword>
<feature type="domain" description="CBS" evidence="2">
    <location>
        <begin position="88"/>
        <end position="147"/>
    </location>
</feature>
<dbReference type="Pfam" id="PF00571">
    <property type="entry name" value="CBS"/>
    <property type="match status" value="1"/>
</dbReference>
<dbReference type="RefSeq" id="WP_307250579.1">
    <property type="nucleotide sequence ID" value="NZ_JAUSQZ010000001.1"/>
</dbReference>